<evidence type="ECO:0000256" key="1">
    <source>
        <dbReference type="SAM" id="MobiDB-lite"/>
    </source>
</evidence>
<sequence length="394" mass="42184">MSHDRVTPGDGASERRRWEEAGPEELARLAGQRPGELFAAAEQLCAEASGEEFGGSLAVRTVGRIAEALAETRSQGCAAYAVDIVGRLLPCGTVAWEEGDRIRRSVAARLAKVQPLRNLEPLFGQVPDGLHDSEVETRACLLGELALLGTGTGRARMDAYAERLRTLGHPLAWLPETRLDIEHRFMVRVRGLGAVKTLRQLRARFPEVPPSETGADAGLHAVGVPDDARAQAAARPFVAGGWARTPEARFFVLPAPIEPGDFGTALLQRLPLDCLEGDGTAVACMTTPDDVLNELFSAAYHGGAGGQGQGGAYARLFAWESLYALMGLPADVPFLEAVRTTPDHRWLRFLASTPWFHHDTADLGLAVLDASRTRVAVLAATDTDVMASDASAQP</sequence>
<protein>
    <submittedName>
        <fullName evidence="2">Uncharacterized protein</fullName>
    </submittedName>
</protein>
<comment type="caution">
    <text evidence="2">The sequence shown here is derived from an EMBL/GenBank/DDBJ whole genome shotgun (WGS) entry which is preliminary data.</text>
</comment>
<accession>A0ABU0KA22</accession>
<feature type="region of interest" description="Disordered" evidence="1">
    <location>
        <begin position="1"/>
        <end position="22"/>
    </location>
</feature>
<reference evidence="2 3" key="1">
    <citation type="submission" date="2023-07" db="EMBL/GenBank/DDBJ databases">
        <title>Genomic Encyclopedia of Type Strains, Phase IV (KMG-IV): sequencing the most valuable type-strain genomes for metagenomic binning, comparative biology and taxonomic classification.</title>
        <authorList>
            <person name="Goeker M."/>
        </authorList>
    </citation>
    <scope>NUCLEOTIDE SEQUENCE [LARGE SCALE GENOMIC DNA]</scope>
    <source>
        <strain evidence="2 3">DSM 40573</strain>
    </source>
</reference>
<evidence type="ECO:0000313" key="2">
    <source>
        <dbReference type="EMBL" id="MDQ0486201.1"/>
    </source>
</evidence>
<dbReference type="RefSeq" id="WP_240318722.1">
    <property type="nucleotide sequence ID" value="NZ_JAUSWC010000003.1"/>
</dbReference>
<evidence type="ECO:0000313" key="3">
    <source>
        <dbReference type="Proteomes" id="UP001236795"/>
    </source>
</evidence>
<gene>
    <name evidence="2" type="ORF">QO019_001033</name>
</gene>
<feature type="compositionally biased region" description="Basic and acidic residues" evidence="1">
    <location>
        <begin position="1"/>
        <end position="20"/>
    </location>
</feature>
<organism evidence="2 3">
    <name type="scientific">Streptomyces thermodiastaticus</name>
    <dbReference type="NCBI Taxonomy" id="44061"/>
    <lineage>
        <taxon>Bacteria</taxon>
        <taxon>Bacillati</taxon>
        <taxon>Actinomycetota</taxon>
        <taxon>Actinomycetes</taxon>
        <taxon>Kitasatosporales</taxon>
        <taxon>Streptomycetaceae</taxon>
        <taxon>Streptomyces</taxon>
    </lineage>
</organism>
<dbReference type="InterPro" id="IPR045756">
    <property type="entry name" value="DUF6183"/>
</dbReference>
<proteinExistence type="predicted"/>
<dbReference type="Pfam" id="PF19681">
    <property type="entry name" value="DUF6183"/>
    <property type="match status" value="1"/>
</dbReference>
<dbReference type="Proteomes" id="UP001236795">
    <property type="component" value="Unassembled WGS sequence"/>
</dbReference>
<name>A0ABU0KA22_9ACTN</name>
<dbReference type="EMBL" id="JAUSWC010000003">
    <property type="protein sequence ID" value="MDQ0486201.1"/>
    <property type="molecule type" value="Genomic_DNA"/>
</dbReference>
<keyword evidence="3" id="KW-1185">Reference proteome</keyword>